<keyword evidence="15" id="KW-1185">Reference proteome</keyword>
<dbReference type="RefSeq" id="WP_269332902.1">
    <property type="nucleotide sequence ID" value="NZ_JAMZFT010000002.1"/>
</dbReference>
<dbReference type="SUPFAM" id="SSF89562">
    <property type="entry name" value="RraA-like"/>
    <property type="match status" value="1"/>
</dbReference>
<dbReference type="Proteomes" id="UP001055804">
    <property type="component" value="Unassembled WGS sequence"/>
</dbReference>
<feature type="binding site" evidence="13">
    <location>
        <position position="119"/>
    </location>
    <ligand>
        <name>substrate</name>
    </ligand>
</feature>
<dbReference type="InterPro" id="IPR005493">
    <property type="entry name" value="RraA/RraA-like"/>
</dbReference>
<evidence type="ECO:0000256" key="4">
    <source>
        <dbReference type="ARBA" id="ARBA00011643"/>
    </source>
</evidence>
<evidence type="ECO:0000313" key="15">
    <source>
        <dbReference type="Proteomes" id="UP001055804"/>
    </source>
</evidence>
<comment type="subunit">
    <text evidence="4">Homohexamer.</text>
</comment>
<evidence type="ECO:0000256" key="12">
    <source>
        <dbReference type="ARBA" id="ARBA00061585"/>
    </source>
</evidence>
<evidence type="ECO:0000256" key="3">
    <source>
        <dbReference type="ARBA" id="ARBA00001968"/>
    </source>
</evidence>
<name>A0A9J6PLP1_9PROT</name>
<evidence type="ECO:0000256" key="7">
    <source>
        <dbReference type="ARBA" id="ARBA00022723"/>
    </source>
</evidence>
<dbReference type="GO" id="GO:0047443">
    <property type="term" value="F:4-hydroxy-4-methyl-2-oxoglutarate aldolase activity"/>
    <property type="evidence" value="ECO:0007669"/>
    <property type="project" value="UniProtKB-EC"/>
</dbReference>
<dbReference type="FunFam" id="3.50.30.40:FF:000002">
    <property type="entry name" value="4-carboxy-4-hydroxy-2-oxoadipate aldolase/oxaloacetate decarboxylase"/>
    <property type="match status" value="1"/>
</dbReference>
<comment type="caution">
    <text evidence="14">The sequence shown here is derived from an EMBL/GenBank/DDBJ whole genome shotgun (WGS) entry which is preliminary data.</text>
</comment>
<dbReference type="EMBL" id="JAMZFT010000002">
    <property type="protein sequence ID" value="MCP1336962.1"/>
    <property type="molecule type" value="Genomic_DNA"/>
</dbReference>
<evidence type="ECO:0000256" key="11">
    <source>
        <dbReference type="ARBA" id="ARBA00030169"/>
    </source>
</evidence>
<sequence>MAANCTFTRDIVRPDPAAVAAAADLPVATVSDILGWDCLMAPRLRPIDRAMRLCGPAVTLKLGVGDNLMMHKAMQVAEAGDILVVDQEASTSHAPFGGIMATAAQAKGLGGLVIDGSVRDATEIREMGFPVFCVGLTPRQAGKNGPGHVNVPVSCGGARVEPGDLVIGDEDGICVIPRARVADVTAAVRERIAAEERRKAAIARGELYPGWLDDRLAEVGAVETGGRPETA</sequence>
<dbReference type="PANTHER" id="PTHR33254">
    <property type="entry name" value="4-HYDROXY-4-METHYL-2-OXOGLUTARATE ALDOLASE 3-RELATED"/>
    <property type="match status" value="1"/>
</dbReference>
<dbReference type="GO" id="GO:0072329">
    <property type="term" value="P:monocarboxylic acid catabolic process"/>
    <property type="evidence" value="ECO:0007669"/>
    <property type="project" value="UniProtKB-ARBA"/>
</dbReference>
<proteinExistence type="inferred from homology"/>
<dbReference type="NCBIfam" id="NF006731">
    <property type="entry name" value="PRK09262.1"/>
    <property type="match status" value="1"/>
</dbReference>
<evidence type="ECO:0000256" key="10">
    <source>
        <dbReference type="ARBA" id="ARBA00029596"/>
    </source>
</evidence>
<comment type="cofactor">
    <cofactor evidence="3">
        <name>a divalent metal cation</name>
        <dbReference type="ChEBI" id="CHEBI:60240"/>
    </cofactor>
</comment>
<feature type="binding site" evidence="13">
    <location>
        <begin position="97"/>
        <end position="100"/>
    </location>
    <ligand>
        <name>substrate</name>
    </ligand>
</feature>
<dbReference type="EC" id="4.1.3.17" evidence="5"/>
<dbReference type="GO" id="GO:0046872">
    <property type="term" value="F:metal ion binding"/>
    <property type="evidence" value="ECO:0007669"/>
    <property type="project" value="UniProtKB-KW"/>
</dbReference>
<comment type="catalytic activity">
    <reaction evidence="1">
        <text>4-hydroxy-4-methyl-2-oxoglutarate = 2 pyruvate</text>
        <dbReference type="Rhea" id="RHEA:22748"/>
        <dbReference type="ChEBI" id="CHEBI:15361"/>
        <dbReference type="ChEBI" id="CHEBI:58276"/>
        <dbReference type="EC" id="4.1.3.17"/>
    </reaction>
</comment>
<reference evidence="14" key="1">
    <citation type="submission" date="2022-06" db="EMBL/GenBank/DDBJ databases">
        <title>Isolation and Genomics of Futiania mangrovii gen. nov., sp. nov., a Rare and Metabolically-versatile member in the Class Alphaproteobacteria.</title>
        <authorList>
            <person name="Liu L."/>
            <person name="Huang W.-C."/>
            <person name="Pan J."/>
            <person name="Li J."/>
            <person name="Huang Y."/>
            <person name="Du H."/>
            <person name="Liu Y."/>
            <person name="Li M."/>
        </authorList>
    </citation>
    <scope>NUCLEOTIDE SEQUENCE</scope>
    <source>
        <strain evidence="14">FT118</strain>
    </source>
</reference>
<evidence type="ECO:0000256" key="2">
    <source>
        <dbReference type="ARBA" id="ARBA00001946"/>
    </source>
</evidence>
<evidence type="ECO:0000256" key="13">
    <source>
        <dbReference type="PIRSR" id="PIRSR605493-1"/>
    </source>
</evidence>
<feature type="binding site" evidence="13">
    <location>
        <position position="120"/>
    </location>
    <ligand>
        <name>Mg(2+)</name>
        <dbReference type="ChEBI" id="CHEBI:18420"/>
    </ligand>
</feature>
<evidence type="ECO:0000313" key="14">
    <source>
        <dbReference type="EMBL" id="MCP1336962.1"/>
    </source>
</evidence>
<dbReference type="AlphaFoldDB" id="A0A9J6PLP1"/>
<comment type="similarity">
    <text evidence="12">Belongs to the LigK/PcmE family.</text>
</comment>
<dbReference type="InterPro" id="IPR036704">
    <property type="entry name" value="RraA/RraA-like_sf"/>
</dbReference>
<dbReference type="GO" id="GO:0042537">
    <property type="term" value="P:benzene-containing compound metabolic process"/>
    <property type="evidence" value="ECO:0007669"/>
    <property type="project" value="UniProtKB-ARBA"/>
</dbReference>
<dbReference type="GO" id="GO:0019336">
    <property type="term" value="P:phenol-containing compound catabolic process"/>
    <property type="evidence" value="ECO:0007669"/>
    <property type="project" value="UniProtKB-ARBA"/>
</dbReference>
<keyword evidence="7 13" id="KW-0479">Metal-binding</keyword>
<evidence type="ECO:0000256" key="6">
    <source>
        <dbReference type="ARBA" id="ARBA00016549"/>
    </source>
</evidence>
<evidence type="ECO:0000256" key="9">
    <source>
        <dbReference type="ARBA" id="ARBA00023239"/>
    </source>
</evidence>
<dbReference type="PANTHER" id="PTHR33254:SF4">
    <property type="entry name" value="4-HYDROXY-4-METHYL-2-OXOGLUTARATE ALDOLASE 3-RELATED"/>
    <property type="match status" value="1"/>
</dbReference>
<keyword evidence="9" id="KW-0456">Lyase</keyword>
<accession>A0A9J6PLP1</accession>
<gene>
    <name evidence="14" type="ORF">NJQ99_11120</name>
</gene>
<keyword evidence="8 13" id="KW-0460">Magnesium</keyword>
<dbReference type="CDD" id="cd16841">
    <property type="entry name" value="RraA_family"/>
    <property type="match status" value="1"/>
</dbReference>
<dbReference type="Gene3D" id="3.50.30.40">
    <property type="entry name" value="Ribonuclease E inhibitor RraA/RraA-like"/>
    <property type="match status" value="1"/>
</dbReference>
<comment type="cofactor">
    <cofactor evidence="2 13">
        <name>Mg(2+)</name>
        <dbReference type="ChEBI" id="CHEBI:18420"/>
    </cofactor>
</comment>
<protein>
    <recommendedName>
        <fullName evidence="6">Putative 4-hydroxy-4-methyl-2-oxoglutarate aldolase</fullName>
        <ecNumber evidence="5">4.1.3.17</ecNumber>
    </recommendedName>
    <alternativeName>
        <fullName evidence="10">Regulator of ribonuclease activity homolog</fullName>
    </alternativeName>
    <alternativeName>
        <fullName evidence="11">RraA-like protein</fullName>
    </alternativeName>
</protein>
<evidence type="ECO:0000256" key="5">
    <source>
        <dbReference type="ARBA" id="ARBA00012213"/>
    </source>
</evidence>
<evidence type="ECO:0000256" key="1">
    <source>
        <dbReference type="ARBA" id="ARBA00001342"/>
    </source>
</evidence>
<dbReference type="Pfam" id="PF03737">
    <property type="entry name" value="RraA-like"/>
    <property type="match status" value="1"/>
</dbReference>
<organism evidence="14 15">
    <name type="scientific">Futiania mangrovi</name>
    <dbReference type="NCBI Taxonomy" id="2959716"/>
    <lineage>
        <taxon>Bacteria</taxon>
        <taxon>Pseudomonadati</taxon>
        <taxon>Pseudomonadota</taxon>
        <taxon>Alphaproteobacteria</taxon>
        <taxon>Futianiales</taxon>
        <taxon>Futianiaceae</taxon>
        <taxon>Futiania</taxon>
    </lineage>
</organism>
<evidence type="ECO:0000256" key="8">
    <source>
        <dbReference type="ARBA" id="ARBA00022842"/>
    </source>
</evidence>